<dbReference type="InterPro" id="IPR038532">
    <property type="entry name" value="NDUFS4-like_sf"/>
</dbReference>
<evidence type="ECO:0000256" key="4">
    <source>
        <dbReference type="ARBA" id="ARBA00022946"/>
    </source>
</evidence>
<evidence type="ECO:0000256" key="2">
    <source>
        <dbReference type="ARBA" id="ARBA00022448"/>
    </source>
</evidence>
<evidence type="ECO:0000256" key="5">
    <source>
        <dbReference type="ARBA" id="ARBA00022982"/>
    </source>
</evidence>
<evidence type="ECO:0000313" key="7">
    <source>
        <dbReference type="EMBL" id="PWR19765.1"/>
    </source>
</evidence>
<keyword evidence="5" id="KW-0249">Electron transport</keyword>
<comment type="caution">
    <text evidence="7">The sequence shown here is derived from an EMBL/GenBank/DDBJ whole genome shotgun (WGS) entry which is preliminary data.</text>
</comment>
<dbReference type="EMBL" id="QGLF01000004">
    <property type="protein sequence ID" value="PWR19765.1"/>
    <property type="molecule type" value="Genomic_DNA"/>
</dbReference>
<evidence type="ECO:0000313" key="8">
    <source>
        <dbReference type="Proteomes" id="UP000246077"/>
    </source>
</evidence>
<dbReference type="Pfam" id="PF04800">
    <property type="entry name" value="NDUS4"/>
    <property type="match status" value="1"/>
</dbReference>
<dbReference type="Gene3D" id="3.30.160.190">
    <property type="entry name" value="atu1810 like domain"/>
    <property type="match status" value="1"/>
</dbReference>
<dbReference type="Proteomes" id="UP000246077">
    <property type="component" value="Unassembled WGS sequence"/>
</dbReference>
<evidence type="ECO:0000256" key="3">
    <source>
        <dbReference type="ARBA" id="ARBA00022660"/>
    </source>
</evidence>
<keyword evidence="4" id="KW-0809">Transit peptide</keyword>
<dbReference type="PANTHER" id="PTHR12219">
    <property type="entry name" value="NADH-UBIQUINONE OXIDOREDUCTASE"/>
    <property type="match status" value="1"/>
</dbReference>
<protein>
    <submittedName>
        <fullName evidence="7">ETC complex I subunit</fullName>
    </submittedName>
</protein>
<name>A0A317E3X8_9PROT</name>
<dbReference type="InterPro" id="IPR006885">
    <property type="entry name" value="NADH_UbQ_FeS_4_mit-like"/>
</dbReference>
<proteinExistence type="predicted"/>
<organism evidence="7 8">
    <name type="scientific">Zavarzinia compransoris</name>
    <dbReference type="NCBI Taxonomy" id="1264899"/>
    <lineage>
        <taxon>Bacteria</taxon>
        <taxon>Pseudomonadati</taxon>
        <taxon>Pseudomonadota</taxon>
        <taxon>Alphaproteobacteria</taxon>
        <taxon>Rhodospirillales</taxon>
        <taxon>Zavarziniaceae</taxon>
        <taxon>Zavarzinia</taxon>
    </lineage>
</organism>
<accession>A0A317E3X8</accession>
<dbReference type="GO" id="GO:0016020">
    <property type="term" value="C:membrane"/>
    <property type="evidence" value="ECO:0007669"/>
    <property type="project" value="UniProtKB-SubCell"/>
</dbReference>
<gene>
    <name evidence="7" type="ORF">DKG75_14985</name>
</gene>
<comment type="subcellular location">
    <subcellularLocation>
        <location evidence="1">Membrane</location>
    </subcellularLocation>
</comment>
<evidence type="ECO:0000256" key="1">
    <source>
        <dbReference type="ARBA" id="ARBA00004370"/>
    </source>
</evidence>
<keyword evidence="2" id="KW-0813">Transport</keyword>
<keyword evidence="8" id="KW-1185">Reference proteome</keyword>
<keyword evidence="3" id="KW-0679">Respiratory chain</keyword>
<sequence length="97" mass="11413">MQARIYVPTKNAMQSGKANSRHWVLEFEPEAIRRLDPLMGWTGTTDMNGEVRMTFESREAAVAYCEKLRIPYEVQDPKPFPLKIKTYADNFRFDRVR</sequence>
<dbReference type="RefSeq" id="WP_109921940.1">
    <property type="nucleotide sequence ID" value="NZ_QGLF01000004.1"/>
</dbReference>
<keyword evidence="6" id="KW-0472">Membrane</keyword>
<dbReference type="GO" id="GO:0022900">
    <property type="term" value="P:electron transport chain"/>
    <property type="evidence" value="ECO:0007669"/>
    <property type="project" value="InterPro"/>
</dbReference>
<evidence type="ECO:0000256" key="6">
    <source>
        <dbReference type="ARBA" id="ARBA00023136"/>
    </source>
</evidence>
<reference evidence="8" key="1">
    <citation type="submission" date="2018-05" db="EMBL/GenBank/DDBJ databases">
        <title>Zavarzinia sp. HR-AS.</title>
        <authorList>
            <person name="Lee Y."/>
            <person name="Jeon C.O."/>
        </authorList>
    </citation>
    <scope>NUCLEOTIDE SEQUENCE [LARGE SCALE GENOMIC DNA]</scope>
    <source>
        <strain evidence="8">DSM 1231</strain>
    </source>
</reference>
<dbReference type="OrthoDB" id="9799572at2"/>
<dbReference type="AlphaFoldDB" id="A0A317E3X8"/>
<dbReference type="PANTHER" id="PTHR12219:SF8">
    <property type="entry name" value="NADH DEHYDROGENASE [UBIQUINONE] IRON-SULFUR PROTEIN 4, MITOCHONDRIAL"/>
    <property type="match status" value="1"/>
</dbReference>